<dbReference type="eggNOG" id="KOG0157">
    <property type="taxonomic scope" value="Eukaryota"/>
</dbReference>
<dbReference type="Gene3D" id="1.10.630.10">
    <property type="entry name" value="Cytochrome P450"/>
    <property type="match status" value="2"/>
</dbReference>
<dbReference type="PRINTS" id="PR00463">
    <property type="entry name" value="EP450I"/>
</dbReference>
<comment type="cofactor">
    <cofactor evidence="5">
        <name>heme</name>
        <dbReference type="ChEBI" id="CHEBI:30413"/>
    </cofactor>
</comment>
<keyword evidence="9" id="KW-1185">Reference proteome</keyword>
<dbReference type="InterPro" id="IPR036396">
    <property type="entry name" value="Cyt_P450_sf"/>
</dbReference>
<dbReference type="InterPro" id="IPR001128">
    <property type="entry name" value="Cyt_P450"/>
</dbReference>
<dbReference type="InterPro" id="IPR050196">
    <property type="entry name" value="Cytochrome_P450_Monoox"/>
</dbReference>
<protein>
    <recommendedName>
        <fullName evidence="10">Cytochrome P450 family 4 subfamily B member 1</fullName>
    </recommendedName>
</protein>
<evidence type="ECO:0000256" key="5">
    <source>
        <dbReference type="PIRSR" id="PIRSR602401-1"/>
    </source>
</evidence>
<dbReference type="GO" id="GO:0016705">
    <property type="term" value="F:oxidoreductase activity, acting on paired donors, with incorporation or reduction of molecular oxygen"/>
    <property type="evidence" value="ECO:0007669"/>
    <property type="project" value="InterPro"/>
</dbReference>
<feature type="binding site" description="axial binding residue" evidence="5">
    <location>
        <position position="536"/>
    </location>
    <ligand>
        <name>heme</name>
        <dbReference type="ChEBI" id="CHEBI:30413"/>
    </ligand>
    <ligandPart>
        <name>Fe</name>
        <dbReference type="ChEBI" id="CHEBI:18248"/>
    </ligandPart>
</feature>
<sequence length="589" mass="67897">MSRTELFMFLWLSSWLPVSLPTLWLWAVSLILTLGLLQLTRLLTKRQKLFQALKSFPEPPTHWLFGHAMEIKKEGELDKVLSWANIYPCAHQLWMGGFIGFLNIYDPDYTKAVFSRGDPKAFDVYGFFLPWIGKGLLVLDGPKWFQHRKLLTPEFHSEVLRPYVDLFAESTKAMLNKWEKKIQTDKCVNIFPDVGHMTLDSLTKCIFGRSSKTQTQSDIGYFQAIGQLTLLMQQRLANFHYHNDLFYYWLTLHGRKFLQACKVAHDYTDKVIRTRKAALKEEEEQKKIQRKKRLDFLDILLGVGVNLGVSMGFDSGKASVDLESPVPLSLFQLVSPLSLLILLLFLCICSSSHRKGDQWRKETAYPELPGGTREGQDENKIKLSDADLRAEVDTFIFEGHDTTTSAISWFLYCISLHPEHQQRCREEVQEILGNRNTIQWEDLGKMTYLTLCIKESFRLYPPVPQIYRQLNKPITFMDGKSLPEGSLVSLHIYALHRNPAVWDKPEVFDPQCFSPENSSTRHPYAFMPFSAGPRNCIGQQFAMMEVKAVTALCLLHFEFSPEPSRLPIKRLQLILGAKDGIYLNLKKLM</sequence>
<feature type="transmembrane region" description="Helical" evidence="7">
    <location>
        <begin position="23"/>
        <end position="44"/>
    </location>
</feature>
<dbReference type="STRING" id="9305.ENSSHAP00000002480"/>
<proteinExistence type="inferred from homology"/>
<dbReference type="PRINTS" id="PR00385">
    <property type="entry name" value="P450"/>
</dbReference>
<dbReference type="SUPFAM" id="SSF48264">
    <property type="entry name" value="Cytochrome P450"/>
    <property type="match status" value="1"/>
</dbReference>
<evidence type="ECO:0000313" key="8">
    <source>
        <dbReference type="Ensembl" id="ENSSHAP00000002480.2"/>
    </source>
</evidence>
<dbReference type="AlphaFoldDB" id="G3VH26"/>
<dbReference type="RefSeq" id="XP_031825032.1">
    <property type="nucleotide sequence ID" value="XM_031969172.1"/>
</dbReference>
<keyword evidence="4 5" id="KW-0408">Iron</keyword>
<evidence type="ECO:0000256" key="7">
    <source>
        <dbReference type="SAM" id="Phobius"/>
    </source>
</evidence>
<evidence type="ECO:0000256" key="3">
    <source>
        <dbReference type="ARBA" id="ARBA00022723"/>
    </source>
</evidence>
<dbReference type="PANTHER" id="PTHR24291">
    <property type="entry name" value="CYTOCHROME P450 FAMILY 4"/>
    <property type="match status" value="1"/>
</dbReference>
<evidence type="ECO:0000256" key="6">
    <source>
        <dbReference type="RuleBase" id="RU000461"/>
    </source>
</evidence>
<dbReference type="Proteomes" id="UP000007648">
    <property type="component" value="Unassembled WGS sequence"/>
</dbReference>
<reference evidence="8" key="2">
    <citation type="submission" date="2025-08" db="UniProtKB">
        <authorList>
            <consortium name="Ensembl"/>
        </authorList>
    </citation>
    <scope>IDENTIFICATION</scope>
</reference>
<keyword evidence="2 5" id="KW-0349">Heme</keyword>
<feature type="transmembrane region" description="Helical" evidence="7">
    <location>
        <begin position="296"/>
        <end position="313"/>
    </location>
</feature>
<dbReference type="OrthoDB" id="1470350at2759"/>
<keyword evidence="6" id="KW-0560">Oxidoreductase</keyword>
<dbReference type="Ensembl" id="ENSSHAT00000002507.2">
    <property type="protein sequence ID" value="ENSSHAP00000002480.2"/>
    <property type="gene ID" value="ENSSHAG00000002195.2"/>
</dbReference>
<dbReference type="InterPro" id="IPR002401">
    <property type="entry name" value="Cyt_P450_E_grp-I"/>
</dbReference>
<keyword evidence="3 5" id="KW-0479">Metal-binding</keyword>
<keyword evidence="6" id="KW-0503">Monooxygenase</keyword>
<accession>G3VH26</accession>
<evidence type="ECO:0000256" key="1">
    <source>
        <dbReference type="ARBA" id="ARBA00010617"/>
    </source>
</evidence>
<reference evidence="8" key="3">
    <citation type="submission" date="2025-09" db="UniProtKB">
        <authorList>
            <consortium name="Ensembl"/>
        </authorList>
    </citation>
    <scope>IDENTIFICATION</scope>
</reference>
<keyword evidence="7" id="KW-0472">Membrane</keyword>
<dbReference type="Pfam" id="PF00067">
    <property type="entry name" value="p450"/>
    <property type="match status" value="2"/>
</dbReference>
<dbReference type="GO" id="GO:0004497">
    <property type="term" value="F:monooxygenase activity"/>
    <property type="evidence" value="ECO:0007669"/>
    <property type="project" value="UniProtKB-KW"/>
</dbReference>
<comment type="similarity">
    <text evidence="1 6">Belongs to the cytochrome P450 family.</text>
</comment>
<reference evidence="8 9" key="1">
    <citation type="journal article" date="2011" name="Proc. Natl. Acad. Sci. U.S.A.">
        <title>Genetic diversity and population structure of the endangered marsupial Sarcophilus harrisii (Tasmanian devil).</title>
        <authorList>
            <person name="Miller W."/>
            <person name="Hayes V.M."/>
            <person name="Ratan A."/>
            <person name="Petersen D.C."/>
            <person name="Wittekindt N.E."/>
            <person name="Miller J."/>
            <person name="Walenz B."/>
            <person name="Knight J."/>
            <person name="Qi J."/>
            <person name="Zhao F."/>
            <person name="Wang Q."/>
            <person name="Bedoya-Reina O.C."/>
            <person name="Katiyar N."/>
            <person name="Tomsho L.P."/>
            <person name="Kasson L.M."/>
            <person name="Hardie R.A."/>
            <person name="Woodbridge P."/>
            <person name="Tindall E.A."/>
            <person name="Bertelsen M.F."/>
            <person name="Dixon D."/>
            <person name="Pyecroft S."/>
            <person name="Helgen K.M."/>
            <person name="Lesk A.M."/>
            <person name="Pringle T.H."/>
            <person name="Patterson N."/>
            <person name="Zhang Y."/>
            <person name="Kreiss A."/>
            <person name="Woods G.M."/>
            <person name="Jones M.E."/>
            <person name="Schuster S.C."/>
        </authorList>
    </citation>
    <scope>NUCLEOTIDE SEQUENCE [LARGE SCALE GENOMIC DNA]</scope>
</reference>
<dbReference type="GO" id="GO:0020037">
    <property type="term" value="F:heme binding"/>
    <property type="evidence" value="ECO:0007669"/>
    <property type="project" value="InterPro"/>
</dbReference>
<dbReference type="GeneID" id="100925276"/>
<dbReference type="GeneTree" id="ENSGT00940000161441"/>
<keyword evidence="7" id="KW-1133">Transmembrane helix</keyword>
<feature type="transmembrane region" description="Helical" evidence="7">
    <location>
        <begin position="333"/>
        <end position="351"/>
    </location>
</feature>
<evidence type="ECO:0000313" key="9">
    <source>
        <dbReference type="Proteomes" id="UP000007648"/>
    </source>
</evidence>
<dbReference type="GO" id="GO:0005506">
    <property type="term" value="F:iron ion binding"/>
    <property type="evidence" value="ECO:0007669"/>
    <property type="project" value="InterPro"/>
</dbReference>
<evidence type="ECO:0008006" key="10">
    <source>
        <dbReference type="Google" id="ProtNLM"/>
    </source>
</evidence>
<dbReference type="HOGENOM" id="CLU_001570_5_1_1"/>
<evidence type="ECO:0000256" key="4">
    <source>
        <dbReference type="ARBA" id="ARBA00023004"/>
    </source>
</evidence>
<gene>
    <name evidence="8" type="primary">LOC100925276</name>
</gene>
<dbReference type="PROSITE" id="PS00086">
    <property type="entry name" value="CYTOCHROME_P450"/>
    <property type="match status" value="1"/>
</dbReference>
<dbReference type="KEGG" id="shr:100925276"/>
<dbReference type="PANTHER" id="PTHR24291:SF149">
    <property type="entry name" value="CYTOCHROME P450 4B1"/>
    <property type="match status" value="1"/>
</dbReference>
<keyword evidence="7" id="KW-0812">Transmembrane</keyword>
<dbReference type="InterPro" id="IPR017972">
    <property type="entry name" value="Cyt_P450_CS"/>
</dbReference>
<organism evidence="8 9">
    <name type="scientific">Sarcophilus harrisii</name>
    <name type="common">Tasmanian devil</name>
    <name type="synonym">Sarcophilus laniarius</name>
    <dbReference type="NCBI Taxonomy" id="9305"/>
    <lineage>
        <taxon>Eukaryota</taxon>
        <taxon>Metazoa</taxon>
        <taxon>Chordata</taxon>
        <taxon>Craniata</taxon>
        <taxon>Vertebrata</taxon>
        <taxon>Euteleostomi</taxon>
        <taxon>Mammalia</taxon>
        <taxon>Metatheria</taxon>
        <taxon>Dasyuromorphia</taxon>
        <taxon>Dasyuridae</taxon>
        <taxon>Sarcophilus</taxon>
    </lineage>
</organism>
<dbReference type="InParanoid" id="G3VH26"/>
<name>G3VH26_SARHA</name>
<evidence type="ECO:0000256" key="2">
    <source>
        <dbReference type="ARBA" id="ARBA00022617"/>
    </source>
</evidence>